<organism evidence="8 9">
    <name type="scientific">Lysinibacillus sphaericus</name>
    <name type="common">Bacillus sphaericus</name>
    <dbReference type="NCBI Taxonomy" id="1421"/>
    <lineage>
        <taxon>Bacteria</taxon>
        <taxon>Bacillati</taxon>
        <taxon>Bacillota</taxon>
        <taxon>Bacilli</taxon>
        <taxon>Bacillales</taxon>
        <taxon>Bacillaceae</taxon>
        <taxon>Lysinibacillus</taxon>
    </lineage>
</organism>
<evidence type="ECO:0000259" key="6">
    <source>
        <dbReference type="Pfam" id="PF00725"/>
    </source>
</evidence>
<dbReference type="PANTHER" id="PTHR48075:SF5">
    <property type="entry name" value="3-HYDROXYBUTYRYL-COA DEHYDROGENASE"/>
    <property type="match status" value="1"/>
</dbReference>
<reference evidence="8 9" key="1">
    <citation type="submission" date="2018-03" db="EMBL/GenBank/DDBJ databases">
        <title>Aerobic endospore-forming bacteria genome sequencing and assembly.</title>
        <authorList>
            <person name="Cavalcante D.A."/>
            <person name="Driks A."/>
            <person name="Putonti C."/>
            <person name="De-Souza M.T."/>
        </authorList>
    </citation>
    <scope>NUCLEOTIDE SEQUENCE [LARGE SCALE GENOMIC DNA]</scope>
    <source>
        <strain evidence="8 9">SDF0037</strain>
    </source>
</reference>
<dbReference type="AlphaFoldDB" id="A0A544UCN8"/>
<name>A0A544UCN8_LYSSH</name>
<feature type="binding site" evidence="5">
    <location>
        <begin position="8"/>
        <end position="13"/>
    </location>
    <ligand>
        <name>NAD(+)</name>
        <dbReference type="ChEBI" id="CHEBI:57540"/>
    </ligand>
</feature>
<dbReference type="GO" id="GO:0006631">
    <property type="term" value="P:fatty acid metabolic process"/>
    <property type="evidence" value="ECO:0007669"/>
    <property type="project" value="InterPro"/>
</dbReference>
<feature type="domain" description="3-hydroxyacyl-CoA dehydrogenase C-terminal" evidence="6">
    <location>
        <begin position="185"/>
        <end position="281"/>
    </location>
</feature>
<dbReference type="SUPFAM" id="SSF51735">
    <property type="entry name" value="NAD(P)-binding Rossmann-fold domains"/>
    <property type="match status" value="1"/>
</dbReference>
<dbReference type="SUPFAM" id="SSF48179">
    <property type="entry name" value="6-phosphogluconate dehydrogenase C-terminal domain-like"/>
    <property type="match status" value="1"/>
</dbReference>
<evidence type="ECO:0000313" key="8">
    <source>
        <dbReference type="EMBL" id="TQR30077.1"/>
    </source>
</evidence>
<dbReference type="EMBL" id="SADV01000015">
    <property type="protein sequence ID" value="TQR30077.1"/>
    <property type="molecule type" value="Genomic_DNA"/>
</dbReference>
<dbReference type="Gene3D" id="1.10.1040.10">
    <property type="entry name" value="N-(1-d-carboxylethyl)-l-norvaline Dehydrogenase, domain 2"/>
    <property type="match status" value="1"/>
</dbReference>
<dbReference type="PANTHER" id="PTHR48075">
    <property type="entry name" value="3-HYDROXYACYL-COA DEHYDROGENASE FAMILY PROTEIN"/>
    <property type="match status" value="1"/>
</dbReference>
<dbReference type="OrthoDB" id="9771883at2"/>
<dbReference type="InterPro" id="IPR006176">
    <property type="entry name" value="3-OHacyl-CoA_DH_NAD-bd"/>
</dbReference>
<evidence type="ECO:0000313" key="9">
    <source>
        <dbReference type="Proteomes" id="UP000317944"/>
    </source>
</evidence>
<feature type="site" description="Important for catalytic activity" evidence="4">
    <location>
        <position position="139"/>
    </location>
</feature>
<dbReference type="FunFam" id="3.40.50.720:FF:000009">
    <property type="entry name" value="Fatty oxidation complex, alpha subunit"/>
    <property type="match status" value="1"/>
</dbReference>
<gene>
    <name evidence="8" type="ORF">C7Y47_16465</name>
</gene>
<evidence type="ECO:0000256" key="3">
    <source>
        <dbReference type="ARBA" id="ARBA00023002"/>
    </source>
</evidence>
<dbReference type="InterPro" id="IPR008927">
    <property type="entry name" value="6-PGluconate_DH-like_C_sf"/>
</dbReference>
<evidence type="ECO:0000256" key="1">
    <source>
        <dbReference type="ARBA" id="ARBA00005086"/>
    </source>
</evidence>
<keyword evidence="5" id="KW-0520">NAD</keyword>
<dbReference type="GO" id="GO:0016616">
    <property type="term" value="F:oxidoreductase activity, acting on the CH-OH group of donors, NAD or NADP as acceptor"/>
    <property type="evidence" value="ECO:0007669"/>
    <property type="project" value="InterPro"/>
</dbReference>
<comment type="caution">
    <text evidence="8">The sequence shown here is derived from an EMBL/GenBank/DDBJ whole genome shotgun (WGS) entry which is preliminary data.</text>
</comment>
<dbReference type="Gene3D" id="3.40.50.720">
    <property type="entry name" value="NAD(P)-binding Rossmann-like Domain"/>
    <property type="match status" value="1"/>
</dbReference>
<evidence type="ECO:0000256" key="4">
    <source>
        <dbReference type="PIRSR" id="PIRSR000105-1"/>
    </source>
</evidence>
<feature type="binding site" evidence="5">
    <location>
        <position position="96"/>
    </location>
    <ligand>
        <name>NAD(+)</name>
        <dbReference type="ChEBI" id="CHEBI:57540"/>
    </ligand>
</feature>
<comment type="pathway">
    <text evidence="1">Lipid metabolism; butanoate metabolism.</text>
</comment>
<feature type="binding site" evidence="5">
    <location>
        <position position="142"/>
    </location>
    <ligand>
        <name>NAD(+)</name>
        <dbReference type="ChEBI" id="CHEBI:57540"/>
    </ligand>
</feature>
<protein>
    <submittedName>
        <fullName evidence="8">3-hydroxyacyl-CoA dehydrogenase family protein</fullName>
    </submittedName>
</protein>
<evidence type="ECO:0000259" key="7">
    <source>
        <dbReference type="Pfam" id="PF02737"/>
    </source>
</evidence>
<proteinExistence type="inferred from homology"/>
<dbReference type="RefSeq" id="WP_142509762.1">
    <property type="nucleotide sequence ID" value="NZ_SADV01000015.1"/>
</dbReference>
<dbReference type="InterPro" id="IPR036291">
    <property type="entry name" value="NAD(P)-bd_dom_sf"/>
</dbReference>
<comment type="similarity">
    <text evidence="2">Belongs to the 3-hydroxyacyl-CoA dehydrogenase family.</text>
</comment>
<evidence type="ECO:0000256" key="2">
    <source>
        <dbReference type="ARBA" id="ARBA00009463"/>
    </source>
</evidence>
<feature type="binding site" evidence="5">
    <location>
        <position position="91"/>
    </location>
    <ligand>
        <name>NAD(+)</name>
        <dbReference type="ChEBI" id="CHEBI:57540"/>
    </ligand>
</feature>
<feature type="domain" description="3-hydroxyacyl-CoA dehydrogenase NAD binding" evidence="7">
    <location>
        <begin position="3"/>
        <end position="182"/>
    </location>
</feature>
<dbReference type="InterPro" id="IPR022694">
    <property type="entry name" value="3-OHacyl-CoA_DH"/>
</dbReference>
<sequence length="281" mass="31738">MRKVAVIGAGVMGRGVAQNFAQEGVNVILLDISEEKLEHAKEEIRQNIRFHALFNKNKIDEDSEIILSRVNFSTDYQLLEQVDFVVENVPEKWEVKKSVYEKVDEICTENCVFLVNTSCIPITKIAALTKRPEKFIGTHFMNPVPLMTTIEVIKGYHTSEETILLTKELLKHIGKECIIVNDSPGFVSNRISHLFMNEAAFVVQDQVAAPNDVDNIFKKCYGHKMGPLETADLIGLDTVVNSLDVLYESFQDSKYRCCPLLRKMVDAGLLGKKVGQGFYTY</sequence>
<feature type="binding site" evidence="5">
    <location>
        <position position="273"/>
    </location>
    <ligand>
        <name>NAD(+)</name>
        <dbReference type="ChEBI" id="CHEBI:57540"/>
    </ligand>
</feature>
<feature type="binding site" evidence="5">
    <location>
        <position position="118"/>
    </location>
    <ligand>
        <name>NAD(+)</name>
        <dbReference type="ChEBI" id="CHEBI:57540"/>
    </ligand>
</feature>
<dbReference type="InterPro" id="IPR013328">
    <property type="entry name" value="6PGD_dom2"/>
</dbReference>
<dbReference type="Pfam" id="PF00725">
    <property type="entry name" value="3HCDH"/>
    <property type="match status" value="1"/>
</dbReference>
<evidence type="ECO:0000256" key="5">
    <source>
        <dbReference type="PIRSR" id="PIRSR000105-2"/>
    </source>
</evidence>
<dbReference type="InterPro" id="IPR006108">
    <property type="entry name" value="3HC_DH_C"/>
</dbReference>
<dbReference type="Proteomes" id="UP000317944">
    <property type="component" value="Unassembled WGS sequence"/>
</dbReference>
<feature type="binding site" evidence="5">
    <location>
        <position position="31"/>
    </location>
    <ligand>
        <name>NAD(+)</name>
        <dbReference type="ChEBI" id="CHEBI:57540"/>
    </ligand>
</feature>
<dbReference type="GO" id="GO:0070403">
    <property type="term" value="F:NAD+ binding"/>
    <property type="evidence" value="ECO:0007669"/>
    <property type="project" value="InterPro"/>
</dbReference>
<accession>A0A544UCN8</accession>
<keyword evidence="3" id="KW-0560">Oxidoreductase</keyword>
<dbReference type="Pfam" id="PF02737">
    <property type="entry name" value="3HCDH_N"/>
    <property type="match status" value="1"/>
</dbReference>
<dbReference type="PIRSF" id="PIRSF000105">
    <property type="entry name" value="HCDH"/>
    <property type="match status" value="1"/>
</dbReference>